<sequence precursor="true">MWPEKRGGIPGAVRGQGPVASFTAVLFLAILVACSGCLSSGPQDPGGPGFASTRTGVQDLYLYQNVVNTSGLPDPAKDPPGDSGIRWRAAIIRDAINVNNSVTRDYAVSIIPRSHGGSFNLAQACDLWEDVYRNWTYVDDPRGSEYFSPASRTIALGMKGDCDDFAIVVAAMIESVGGSSRIVTAQNGTGGHAYPELYIGDSSARFDTAAAYIRQRYHVTDVGCHITESADGTRHYWLNLDWWSRHPGGRFFADRGVRIAYYPDGTWEWSETP</sequence>
<proteinExistence type="predicted"/>
<organism evidence="2 3">
    <name type="scientific">Methanoregula formicica (strain DSM 22288 / NBRC 105244 / SMSP)</name>
    <dbReference type="NCBI Taxonomy" id="593750"/>
    <lineage>
        <taxon>Archaea</taxon>
        <taxon>Methanobacteriati</taxon>
        <taxon>Methanobacteriota</taxon>
        <taxon>Stenosarchaea group</taxon>
        <taxon>Methanomicrobia</taxon>
        <taxon>Methanomicrobiales</taxon>
        <taxon>Methanoregulaceae</taxon>
        <taxon>Methanoregula</taxon>
    </lineage>
</organism>
<name>L0HAE6_METFS</name>
<dbReference type="eggNOG" id="arCOG03601">
    <property type="taxonomic scope" value="Archaea"/>
</dbReference>
<dbReference type="InterPro" id="IPR002931">
    <property type="entry name" value="Transglutaminase-like"/>
</dbReference>
<dbReference type="AlphaFoldDB" id="L0HAE6"/>
<accession>L0HAE6</accession>
<dbReference type="Proteomes" id="UP000010824">
    <property type="component" value="Chromosome"/>
</dbReference>
<evidence type="ECO:0000313" key="2">
    <source>
        <dbReference type="EMBL" id="AGB01692.1"/>
    </source>
</evidence>
<gene>
    <name evidence="2" type="ordered locus">Metfor_0632</name>
</gene>
<dbReference type="EMBL" id="CP003167">
    <property type="protein sequence ID" value="AGB01692.1"/>
    <property type="molecule type" value="Genomic_DNA"/>
</dbReference>
<dbReference type="Gene3D" id="3.10.620.30">
    <property type="match status" value="1"/>
</dbReference>
<evidence type="ECO:0000259" key="1">
    <source>
        <dbReference type="Pfam" id="PF01841"/>
    </source>
</evidence>
<reference evidence="3" key="1">
    <citation type="submission" date="2011-12" db="EMBL/GenBank/DDBJ databases">
        <title>Complete sequence of Methanoregula formicicum SMSP.</title>
        <authorList>
            <person name="Lucas S."/>
            <person name="Han J."/>
            <person name="Lapidus A."/>
            <person name="Cheng J.-F."/>
            <person name="Goodwin L."/>
            <person name="Pitluck S."/>
            <person name="Peters L."/>
            <person name="Ovchinnikova G."/>
            <person name="Teshima H."/>
            <person name="Detter J.C."/>
            <person name="Han C."/>
            <person name="Tapia R."/>
            <person name="Land M."/>
            <person name="Hauser L."/>
            <person name="Kyrpides N."/>
            <person name="Ivanova N."/>
            <person name="Pagani I."/>
            <person name="Imachi H."/>
            <person name="Tamaki H."/>
            <person name="Sekiguchi Y."/>
            <person name="Kamagata Y."/>
            <person name="Cadillo-Quiroz H."/>
            <person name="Zinder S."/>
            <person name="Liu W.-T."/>
            <person name="Woyke T."/>
        </authorList>
    </citation>
    <scope>NUCLEOTIDE SEQUENCE [LARGE SCALE GENOMIC DNA]</scope>
    <source>
        <strain evidence="3">DSM 22288 / NBRC 105244 / SMSP</strain>
    </source>
</reference>
<dbReference type="InParanoid" id="L0HAE6"/>
<keyword evidence="3" id="KW-1185">Reference proteome</keyword>
<dbReference type="SUPFAM" id="SSF54001">
    <property type="entry name" value="Cysteine proteinases"/>
    <property type="match status" value="1"/>
</dbReference>
<dbReference type="PROSITE" id="PS51257">
    <property type="entry name" value="PROKAR_LIPOPROTEIN"/>
    <property type="match status" value="1"/>
</dbReference>
<dbReference type="STRING" id="593750.Metfor_0632"/>
<dbReference type="Pfam" id="PF01841">
    <property type="entry name" value="Transglut_core"/>
    <property type="match status" value="1"/>
</dbReference>
<dbReference type="KEGG" id="mfo:Metfor_0632"/>
<reference evidence="2 3" key="2">
    <citation type="journal article" date="2014" name="Genome Announc.">
        <title>Complete Genome Sequence of Methanoregula formicica SMSPT, a Mesophilic Hydrogenotrophic Methanogen Isolated from a Methanogenic Upflow Anaerobic Sludge Blanket Reactor.</title>
        <authorList>
            <person name="Yamamoto K."/>
            <person name="Tamaki H."/>
            <person name="Cadillo-Quiroz H."/>
            <person name="Imachi H."/>
            <person name="Kyrpides N."/>
            <person name="Woyke T."/>
            <person name="Goodwin L."/>
            <person name="Zinder S.H."/>
            <person name="Kamagata Y."/>
            <person name="Liu W.T."/>
        </authorList>
    </citation>
    <scope>NUCLEOTIDE SEQUENCE [LARGE SCALE GENOMIC DNA]</scope>
    <source>
        <strain evidence="3">DSM 22288 / NBRC 105244 / SMSP</strain>
    </source>
</reference>
<protein>
    <submittedName>
        <fullName evidence="2">Transglutaminase-like superfamily protein</fullName>
    </submittedName>
</protein>
<feature type="domain" description="Transglutaminase-like" evidence="1">
    <location>
        <begin position="122"/>
        <end position="200"/>
    </location>
</feature>
<evidence type="ECO:0000313" key="3">
    <source>
        <dbReference type="Proteomes" id="UP000010824"/>
    </source>
</evidence>
<dbReference type="InterPro" id="IPR038765">
    <property type="entry name" value="Papain-like_cys_pep_sf"/>
</dbReference>
<dbReference type="HOGENOM" id="CLU_978650_0_0_2"/>